<reference evidence="2" key="1">
    <citation type="submission" date="2017-05" db="EMBL/GenBank/DDBJ databases">
        <authorList>
            <person name="Sharma S."/>
            <person name="Sidhu C."/>
            <person name="Pinnaka A.K."/>
        </authorList>
    </citation>
    <scope>NUCLEOTIDE SEQUENCE [LARGE SCALE GENOMIC DNA]</scope>
    <source>
        <strain evidence="2">AK93</strain>
    </source>
</reference>
<dbReference type="Proteomes" id="UP000256763">
    <property type="component" value="Unassembled WGS sequence"/>
</dbReference>
<evidence type="ECO:0000313" key="2">
    <source>
        <dbReference type="Proteomes" id="UP000256763"/>
    </source>
</evidence>
<organism evidence="1 2">
    <name type="scientific">Alkalilimnicola ehrlichii</name>
    <dbReference type="NCBI Taxonomy" id="351052"/>
    <lineage>
        <taxon>Bacteria</taxon>
        <taxon>Pseudomonadati</taxon>
        <taxon>Pseudomonadota</taxon>
        <taxon>Gammaproteobacteria</taxon>
        <taxon>Chromatiales</taxon>
        <taxon>Ectothiorhodospiraceae</taxon>
        <taxon>Alkalilimnicola</taxon>
    </lineage>
</organism>
<protein>
    <submittedName>
        <fullName evidence="1">Uncharacterized protein</fullName>
    </submittedName>
</protein>
<sequence length="62" mass="6865">MDALASVDMRRTMSDKQSLHLNTLTGDAAHAVREQWFGHPDVLQLECQTLMASTNAARGPRL</sequence>
<dbReference type="EMBL" id="NFZW01000020">
    <property type="protein sequence ID" value="RFA33578.1"/>
    <property type="molecule type" value="Genomic_DNA"/>
</dbReference>
<evidence type="ECO:0000313" key="1">
    <source>
        <dbReference type="EMBL" id="RFA33578.1"/>
    </source>
</evidence>
<comment type="caution">
    <text evidence="1">The sequence shown here is derived from an EMBL/GenBank/DDBJ whole genome shotgun (WGS) entry which is preliminary data.</text>
</comment>
<accession>A0A3E0WL94</accession>
<name>A0A3E0WL94_9GAMM</name>
<dbReference type="AlphaFoldDB" id="A0A3E0WL94"/>
<keyword evidence="2" id="KW-1185">Reference proteome</keyword>
<proteinExistence type="predicted"/>
<gene>
    <name evidence="1" type="ORF">CAL65_17145</name>
</gene>